<evidence type="ECO:0000259" key="1">
    <source>
        <dbReference type="Pfam" id="PF13439"/>
    </source>
</evidence>
<evidence type="ECO:0000313" key="3">
    <source>
        <dbReference type="Proteomes" id="UP000179136"/>
    </source>
</evidence>
<name>A0A1F6FN54_9BACT</name>
<dbReference type="STRING" id="1798561.A3B87_00235"/>
<dbReference type="Pfam" id="PF13692">
    <property type="entry name" value="Glyco_trans_1_4"/>
    <property type="match status" value="1"/>
</dbReference>
<protein>
    <recommendedName>
        <fullName evidence="1">Glycosyltransferase subfamily 4-like N-terminal domain-containing protein</fullName>
    </recommendedName>
</protein>
<reference evidence="2 3" key="1">
    <citation type="journal article" date="2016" name="Nat. Commun.">
        <title>Thousands of microbial genomes shed light on interconnected biogeochemical processes in an aquifer system.</title>
        <authorList>
            <person name="Anantharaman K."/>
            <person name="Brown C.T."/>
            <person name="Hug L.A."/>
            <person name="Sharon I."/>
            <person name="Castelle C.J."/>
            <person name="Probst A.J."/>
            <person name="Thomas B.C."/>
            <person name="Singh A."/>
            <person name="Wilkins M.J."/>
            <person name="Karaoz U."/>
            <person name="Brodie E.L."/>
            <person name="Williams K.H."/>
            <person name="Hubbard S.S."/>
            <person name="Banfield J.F."/>
        </authorList>
    </citation>
    <scope>NUCLEOTIDE SEQUENCE [LARGE SCALE GENOMIC DNA]</scope>
</reference>
<organism evidence="2 3">
    <name type="scientific">Candidatus Kuenenbacteria bacterium RIFCSPHIGHO2_02_FULL_39_13</name>
    <dbReference type="NCBI Taxonomy" id="1798561"/>
    <lineage>
        <taxon>Bacteria</taxon>
        <taxon>Candidatus Kueneniibacteriota</taxon>
    </lineage>
</organism>
<feature type="domain" description="Glycosyltransferase subfamily 4-like N-terminal" evidence="1">
    <location>
        <begin position="16"/>
        <end position="203"/>
    </location>
</feature>
<dbReference type="AlphaFoldDB" id="A0A1F6FN54"/>
<gene>
    <name evidence="2" type="ORF">A3B87_00235</name>
</gene>
<dbReference type="PANTHER" id="PTHR12526:SF630">
    <property type="entry name" value="GLYCOSYLTRANSFERASE"/>
    <property type="match status" value="1"/>
</dbReference>
<dbReference type="SUPFAM" id="SSF53756">
    <property type="entry name" value="UDP-Glycosyltransferase/glycogen phosphorylase"/>
    <property type="match status" value="1"/>
</dbReference>
<dbReference type="Pfam" id="PF13439">
    <property type="entry name" value="Glyco_transf_4"/>
    <property type="match status" value="1"/>
</dbReference>
<comment type="caution">
    <text evidence="2">The sequence shown here is derived from an EMBL/GenBank/DDBJ whole genome shotgun (WGS) entry which is preliminary data.</text>
</comment>
<dbReference type="PANTHER" id="PTHR12526">
    <property type="entry name" value="GLYCOSYLTRANSFERASE"/>
    <property type="match status" value="1"/>
</dbReference>
<dbReference type="Gene3D" id="3.40.50.2000">
    <property type="entry name" value="Glycogen Phosphorylase B"/>
    <property type="match status" value="2"/>
</dbReference>
<dbReference type="EMBL" id="MFMW01000017">
    <property type="protein sequence ID" value="OGG87284.1"/>
    <property type="molecule type" value="Genomic_DNA"/>
</dbReference>
<proteinExistence type="predicted"/>
<dbReference type="InterPro" id="IPR028098">
    <property type="entry name" value="Glyco_trans_4-like_N"/>
</dbReference>
<dbReference type="Proteomes" id="UP000179136">
    <property type="component" value="Unassembled WGS sequence"/>
</dbReference>
<sequence length="380" mass="44023">MKICLINNLYQPYQRGGAEVVAENQVNDFISQGHDVFVITTQPLFKKINPATSLKYKVYRFYPWNIFSFYYLNRFSVFFRAIWRLLDIFNLHSYFKIKKILTAQKPDIIYTHNLTGIGYLIPKLIKKLKIKNIQVMHDVTLVRPSGLLIYGQEKENILIKIYSRFIRYLFNSPDQVVFPSNWLKNYYTSRDFFPSSERQVIRNFDFKIENLLLNKKIKNKEINFLFAGQIEEHKGILFLIKTFYKLSPYGGSPLISQENSKQKIGGQTTNYKLHIIGTGSKFAQAKKLAANNPNIIFHGYQPAAEFLAQADHIIVPSLCYENSPTVIFESLSAGVPVIASNLGGISELIQNKINGYLFRPDRGQELVFIIKNIYERSKNI</sequence>
<accession>A0A1F6FN54</accession>
<evidence type="ECO:0000313" key="2">
    <source>
        <dbReference type="EMBL" id="OGG87284.1"/>
    </source>
</evidence>